<dbReference type="Proteomes" id="UP000199673">
    <property type="component" value="Unassembled WGS sequence"/>
</dbReference>
<dbReference type="RefSeq" id="WP_211482919.1">
    <property type="nucleotide sequence ID" value="NZ_FPBF01000006.1"/>
</dbReference>
<dbReference type="EMBL" id="FPBF01000006">
    <property type="protein sequence ID" value="SFU07201.1"/>
    <property type="molecule type" value="Genomic_DNA"/>
</dbReference>
<dbReference type="AlphaFoldDB" id="A0A1I7D6B9"/>
<feature type="transmembrane region" description="Helical" evidence="1">
    <location>
        <begin position="6"/>
        <end position="25"/>
    </location>
</feature>
<keyword evidence="3" id="KW-1185">Reference proteome</keyword>
<gene>
    <name evidence="2" type="ORF">SAMN04489724_3675</name>
</gene>
<accession>A0A1I7D6B9</accession>
<keyword evidence="1" id="KW-1133">Transmembrane helix</keyword>
<keyword evidence="1" id="KW-0812">Transmembrane</keyword>
<keyword evidence="1" id="KW-0472">Membrane</keyword>
<name>A0A1I7D6B9_9BACT</name>
<evidence type="ECO:0000313" key="2">
    <source>
        <dbReference type="EMBL" id="SFU07201.1"/>
    </source>
</evidence>
<sequence length="65" mass="7194">YLAHSIGGAVLSLNVWLHLYPVFLIQFKDMSIKPLDFDVIANDGGVKQSLIIKQIASSLVPHFSQ</sequence>
<evidence type="ECO:0000256" key="1">
    <source>
        <dbReference type="SAM" id="Phobius"/>
    </source>
</evidence>
<proteinExistence type="predicted"/>
<organism evidence="2 3">
    <name type="scientific">Algoriphagus locisalis</name>
    <dbReference type="NCBI Taxonomy" id="305507"/>
    <lineage>
        <taxon>Bacteria</taxon>
        <taxon>Pseudomonadati</taxon>
        <taxon>Bacteroidota</taxon>
        <taxon>Cytophagia</taxon>
        <taxon>Cytophagales</taxon>
        <taxon>Cyclobacteriaceae</taxon>
        <taxon>Algoriphagus</taxon>
    </lineage>
</organism>
<feature type="non-terminal residue" evidence="2">
    <location>
        <position position="1"/>
    </location>
</feature>
<protein>
    <submittedName>
        <fullName evidence="2">Uncharacterized protein</fullName>
    </submittedName>
</protein>
<reference evidence="3" key="1">
    <citation type="submission" date="2016-10" db="EMBL/GenBank/DDBJ databases">
        <authorList>
            <person name="Varghese N."/>
            <person name="Submissions S."/>
        </authorList>
    </citation>
    <scope>NUCLEOTIDE SEQUENCE [LARGE SCALE GENOMIC DNA]</scope>
    <source>
        <strain evidence="3">DSM 23445</strain>
    </source>
</reference>
<evidence type="ECO:0000313" key="3">
    <source>
        <dbReference type="Proteomes" id="UP000199673"/>
    </source>
</evidence>